<dbReference type="OrthoDB" id="7413300at2"/>
<dbReference type="SUPFAM" id="SSF56219">
    <property type="entry name" value="DNase I-like"/>
    <property type="match status" value="1"/>
</dbReference>
<dbReference type="InterPro" id="IPR002126">
    <property type="entry name" value="Cadherin-like_dom"/>
</dbReference>
<dbReference type="SMART" id="SM00112">
    <property type="entry name" value="CA"/>
    <property type="match status" value="1"/>
</dbReference>
<dbReference type="InterPro" id="IPR018511">
    <property type="entry name" value="Hemolysin-typ_Ca-bd_CS"/>
</dbReference>
<dbReference type="CDD" id="cd04486">
    <property type="entry name" value="YhcR_OBF_like"/>
    <property type="match status" value="1"/>
</dbReference>
<gene>
    <name evidence="2" type="ORF">FEV51_04295</name>
</gene>
<dbReference type="Gene3D" id="2.150.10.10">
    <property type="entry name" value="Serralysin-like metalloprotease, C-terminal"/>
    <property type="match status" value="1"/>
</dbReference>
<dbReference type="InterPro" id="IPR001343">
    <property type="entry name" value="Hemolysn_Ca-bd"/>
</dbReference>
<keyword evidence="3" id="KW-1185">Reference proteome</keyword>
<dbReference type="PROSITE" id="PS00330">
    <property type="entry name" value="HEMOLYSIN_CALCIUM"/>
    <property type="match status" value="1"/>
</dbReference>
<dbReference type="InterPro" id="IPR011049">
    <property type="entry name" value="Serralysin-like_metalloprot_C"/>
</dbReference>
<dbReference type="AlphaFoldDB" id="A0A5S3PA59"/>
<protein>
    <recommendedName>
        <fullName evidence="1">Cadherin domain-containing protein</fullName>
    </recommendedName>
</protein>
<dbReference type="Pfam" id="PF00353">
    <property type="entry name" value="HemolysinCabind"/>
    <property type="match status" value="1"/>
</dbReference>
<name>A0A5S3PA59_9SPHN</name>
<evidence type="ECO:0000259" key="1">
    <source>
        <dbReference type="PROSITE" id="PS50268"/>
    </source>
</evidence>
<dbReference type="Gene3D" id="2.60.40.60">
    <property type="entry name" value="Cadherins"/>
    <property type="match status" value="1"/>
</dbReference>
<dbReference type="GO" id="GO:0005509">
    <property type="term" value="F:calcium ion binding"/>
    <property type="evidence" value="ECO:0007669"/>
    <property type="project" value="InterPro"/>
</dbReference>
<dbReference type="GO" id="GO:0016020">
    <property type="term" value="C:membrane"/>
    <property type="evidence" value="ECO:0007669"/>
    <property type="project" value="InterPro"/>
</dbReference>
<dbReference type="Pfam" id="PF17963">
    <property type="entry name" value="Big_9"/>
    <property type="match status" value="1"/>
</dbReference>
<dbReference type="CDD" id="cd11304">
    <property type="entry name" value="Cadherin_repeat"/>
    <property type="match status" value="1"/>
</dbReference>
<dbReference type="InterPro" id="IPR010221">
    <property type="entry name" value="VCBS_dom"/>
</dbReference>
<evidence type="ECO:0000313" key="2">
    <source>
        <dbReference type="EMBL" id="TMM50399.1"/>
    </source>
</evidence>
<dbReference type="NCBIfam" id="TIGR01965">
    <property type="entry name" value="VCBS_repeat"/>
    <property type="match status" value="1"/>
</dbReference>
<dbReference type="PANTHER" id="PTHR42834">
    <property type="entry name" value="ENDONUCLEASE/EXONUCLEASE/PHOSPHATASE FAMILY PROTEIN (AFU_ORTHOLOGUE AFUA_3G09210)"/>
    <property type="match status" value="1"/>
</dbReference>
<feature type="domain" description="Cadherin" evidence="1">
    <location>
        <begin position="768"/>
        <end position="858"/>
    </location>
</feature>
<organism evidence="2 3">
    <name type="scientific">Qipengyuania marisflavi</name>
    <dbReference type="NCBI Taxonomy" id="2486356"/>
    <lineage>
        <taxon>Bacteria</taxon>
        <taxon>Pseudomonadati</taxon>
        <taxon>Pseudomonadota</taxon>
        <taxon>Alphaproteobacteria</taxon>
        <taxon>Sphingomonadales</taxon>
        <taxon>Erythrobacteraceae</taxon>
        <taxon>Qipengyuania</taxon>
    </lineage>
</organism>
<dbReference type="SUPFAM" id="SSF49313">
    <property type="entry name" value="Cadherin-like"/>
    <property type="match status" value="1"/>
</dbReference>
<evidence type="ECO:0000313" key="3">
    <source>
        <dbReference type="Proteomes" id="UP000309668"/>
    </source>
</evidence>
<dbReference type="PRINTS" id="PR00313">
    <property type="entry name" value="CABNDNGRPT"/>
</dbReference>
<dbReference type="SUPFAM" id="SSF51120">
    <property type="entry name" value="beta-Roll"/>
    <property type="match status" value="1"/>
</dbReference>
<accession>A0A5S3PA59</accession>
<dbReference type="Gene3D" id="3.60.10.10">
    <property type="entry name" value="Endonuclease/exonuclease/phosphatase"/>
    <property type="match status" value="1"/>
</dbReference>
<dbReference type="GO" id="GO:0007156">
    <property type="term" value="P:homophilic cell adhesion via plasma membrane adhesion molecules"/>
    <property type="evidence" value="ECO:0007669"/>
    <property type="project" value="InterPro"/>
</dbReference>
<reference evidence="2 3" key="1">
    <citation type="submission" date="2019-05" db="EMBL/GenBank/DDBJ databases">
        <title>Erythrobacter marisflavi sp. nov., isolated from isolated from water of an estuary environment.</title>
        <authorList>
            <person name="Yoon J.-H."/>
        </authorList>
    </citation>
    <scope>NUCLEOTIDE SEQUENCE [LARGE SCALE GENOMIC DNA]</scope>
    <source>
        <strain evidence="2 3">KEM-5</strain>
    </source>
</reference>
<dbReference type="RefSeq" id="WP_138616178.1">
    <property type="nucleotide sequence ID" value="NZ_VCAO01000001.1"/>
</dbReference>
<dbReference type="Proteomes" id="UP000309668">
    <property type="component" value="Unassembled WGS sequence"/>
</dbReference>
<dbReference type="PROSITE" id="PS50268">
    <property type="entry name" value="CADHERIN_2"/>
    <property type="match status" value="1"/>
</dbReference>
<dbReference type="EMBL" id="VCAO01000001">
    <property type="protein sequence ID" value="TMM50399.1"/>
    <property type="molecule type" value="Genomic_DNA"/>
</dbReference>
<sequence>MSNIYHSLESGNFFEDWSDTSRLSRFHDWSQVASIMGYRGASLTGRADVDARSVTGFSDDLYSATGQSDPNSYNRAGIAEFELDNPVVALGGAGSTRAPSLVLYMDATGREDITLSFTARDLETGSHNSVQQLNVQYRIGDSGIWTNVPGGYIADASADNATMETHVSVTLPDEASGHADLQIRIMTVDASGYDEWIGIDDISVTSIRDADYVPPVVQIYDIQGEGHLSAFEGHFVATTGIVTAIDRSGNGFYLQAAQGDGNAATSDAIYVRNEAGVRVAIGDALTVTGVVHEDVRGSGLTITQLAAETLSIESRGNALPEAVRIGGNGLNPPTSVIDNDGMTSYDPQTDGLDFWESLEGMRVTMVAPQAVSNTNSYGETYLVAARGNGATGMNDRGGITISEGDWNPEMIQLDDNLVRQPGMTIGDQLGNLTGVIGYGFDHYELQATQRARIVQDVTLQRETTDLVGDANHMTVATYDLENIDPGDGDRFAQLSHDIVANLRAPDVIAVQRLQDADGTGTGSDLSGEATAQALIDAIYEESGIRYTYVEIAPNSRDSTAGEEHGNIRNGYLYRADRVSLVEGSLVQIDNAIFEGTRSPLVATWEFNGHEVTTVNVHFTSRVGSDALWGDVQAPYHAGTIMRTNQIAAVQEYVTDLLAHNPAANVMLAGNWNGYMFERAQTQLTDTGLFANLALELDAAERYSTIVDGNAQLVDNILVSNGLLDLVDFDIVHINSEFAGQPRGSNHDPLVSSIFLDHAPENLLLNGGSVEENLRPGAVAGQLVVDDTAGETLRYVLLDDAGGRFVVDAASGLVTTTRALNYEANNSYTLTARVTDSTGLSTDATVVVRVRDVNEAPVAASDTIDVAEDAQTANLWSYVLANDSDPDAGSRLSISEVDLSGTLGTVEFDAVTATLRYTADADVFDTLKPGEVLADSFAYTVTDEHGLTHTATVTIVITGEADGVVLYGGNGKDLLLGTGGEDRLYGGNGSDTLIGFAGHDWLQGDRGNDILTGGAGRDSFAVGKATAHDTVTDFSTADDRIVMLDGVSATSSRVLDADGDGNLDLRIFFSDGSGTVTLLGVSNFADVHIDSANGPGAHGGYWMAPAADMHSAMPLDLANTGMFLP</sequence>
<dbReference type="InterPro" id="IPR036691">
    <property type="entry name" value="Endo/exonu/phosph_ase_sf"/>
</dbReference>
<proteinExistence type="predicted"/>
<dbReference type="PANTHER" id="PTHR42834:SF1">
    <property type="entry name" value="ENDONUCLEASE_EXONUCLEASE_PHOSPHATASE FAMILY PROTEIN (AFU_ORTHOLOGUE AFUA_3G09210)"/>
    <property type="match status" value="1"/>
</dbReference>
<dbReference type="InterPro" id="IPR015919">
    <property type="entry name" value="Cadherin-like_sf"/>
</dbReference>
<comment type="caution">
    <text evidence="2">The sequence shown here is derived from an EMBL/GenBank/DDBJ whole genome shotgun (WGS) entry which is preliminary data.</text>
</comment>
<dbReference type="Pfam" id="PF00028">
    <property type="entry name" value="Cadherin"/>
    <property type="match status" value="1"/>
</dbReference>